<dbReference type="EnsemblPlants" id="Zm00001eb321480_T002">
    <property type="protein sequence ID" value="Zm00001eb321480_P002"/>
    <property type="gene ID" value="Zm00001eb321480"/>
</dbReference>
<dbReference type="FunFam" id="1.10.12.10:FF:000003">
    <property type="entry name" value="1,4-dihydroxy-2-naphthoyl-CoA synthase"/>
    <property type="match status" value="1"/>
</dbReference>
<reference evidence="2" key="2">
    <citation type="submission" date="2019-07" db="EMBL/GenBank/DDBJ databases">
        <authorList>
            <person name="Seetharam A."/>
            <person name="Woodhouse M."/>
            <person name="Cannon E."/>
        </authorList>
    </citation>
    <scope>NUCLEOTIDE SEQUENCE [LARGE SCALE GENOMIC DNA]</scope>
    <source>
        <strain evidence="2">cv. B73</strain>
    </source>
</reference>
<evidence type="ECO:0000313" key="3">
    <source>
        <dbReference type="Proteomes" id="UP000007305"/>
    </source>
</evidence>
<dbReference type="Gramene" id="Zm00001eb321480_T002">
    <property type="protein sequence ID" value="Zm00001eb321480_P002"/>
    <property type="gene ID" value="Zm00001eb321480"/>
</dbReference>
<dbReference type="AlphaFoldDB" id="A0A804QBV3"/>
<dbReference type="InterPro" id="IPR001753">
    <property type="entry name" value="Enoyl-CoA_hydra/iso"/>
</dbReference>
<evidence type="ECO:0000313" key="2">
    <source>
        <dbReference type="EnsemblPlants" id="Zm00001eb321480_P002"/>
    </source>
</evidence>
<dbReference type="Proteomes" id="UP000007305">
    <property type="component" value="Chromosome 7"/>
</dbReference>
<accession>A0A804QBV3</accession>
<reference evidence="2" key="3">
    <citation type="submission" date="2021-05" db="UniProtKB">
        <authorList>
            <consortium name="EnsemblPlants"/>
        </authorList>
    </citation>
    <scope>IDENTIFICATION</scope>
    <source>
        <strain evidence="2">cv. B73</strain>
    </source>
</reference>
<dbReference type="InParanoid" id="A0A804QBV3"/>
<proteinExistence type="predicted"/>
<sequence length="281" mass="32228">MENREQTQTNQMAHNVARTPCADISNTINTGDQNGSNSLRPIVDAKERKRQRDKERYATMSDEQKNEKNKKRREARLRNKELNKKRPEASQRNNCQNMMPNAPRGGDEKVNVDPDDDSDWLHINYTLQSNDIDATTEVLTPGWGIHASLLELGIYCFQMLRSPVLDLTQARIGTLVVYEHLVMLEFIYNFRETCKLSCILTSQSELEQETVNWCRQILRNSPMAIRVLKSALNAAEDGHAGLQELGGNATHIFYGTEEAKEGKNAYMEKRRPDFSKFPRKP</sequence>
<evidence type="ECO:0008006" key="4">
    <source>
        <dbReference type="Google" id="ProtNLM"/>
    </source>
</evidence>
<dbReference type="GO" id="GO:0008935">
    <property type="term" value="F:1,4-dihydroxy-2-naphthoyl-CoA synthase activity"/>
    <property type="evidence" value="ECO:0000318"/>
    <property type="project" value="GO_Central"/>
</dbReference>
<dbReference type="PANTHER" id="PTHR43113">
    <property type="entry name" value="NUCLEOSIDE-DIPHOSPHATE-SUGAR EPIMERASE"/>
    <property type="match status" value="1"/>
</dbReference>
<protein>
    <recommendedName>
        <fullName evidence="4">1,4-dihydroxy-2-naphthoyl-CoA synthase, peroxisomal</fullName>
    </recommendedName>
</protein>
<dbReference type="InterPro" id="IPR029045">
    <property type="entry name" value="ClpP/crotonase-like_dom_sf"/>
</dbReference>
<organism evidence="2 3">
    <name type="scientific">Zea mays</name>
    <name type="common">Maize</name>
    <dbReference type="NCBI Taxonomy" id="4577"/>
    <lineage>
        <taxon>Eukaryota</taxon>
        <taxon>Viridiplantae</taxon>
        <taxon>Streptophyta</taxon>
        <taxon>Embryophyta</taxon>
        <taxon>Tracheophyta</taxon>
        <taxon>Spermatophyta</taxon>
        <taxon>Magnoliopsida</taxon>
        <taxon>Liliopsida</taxon>
        <taxon>Poales</taxon>
        <taxon>Poaceae</taxon>
        <taxon>PACMAD clade</taxon>
        <taxon>Panicoideae</taxon>
        <taxon>Andropogonodae</taxon>
        <taxon>Andropogoneae</taxon>
        <taxon>Tripsacinae</taxon>
        <taxon>Zea</taxon>
    </lineage>
</organism>
<feature type="region of interest" description="Disordered" evidence="1">
    <location>
        <begin position="1"/>
        <end position="107"/>
    </location>
</feature>
<evidence type="ECO:0000256" key="1">
    <source>
        <dbReference type="SAM" id="MobiDB-lite"/>
    </source>
</evidence>
<dbReference type="GO" id="GO:0005777">
    <property type="term" value="C:peroxisome"/>
    <property type="evidence" value="ECO:0000318"/>
    <property type="project" value="GO_Central"/>
</dbReference>
<dbReference type="FunCoup" id="A0A804QBV3">
    <property type="interactions" value="468"/>
</dbReference>
<dbReference type="InterPro" id="IPR014748">
    <property type="entry name" value="Enoyl-CoA_hydra_C"/>
</dbReference>
<dbReference type="PANTHER" id="PTHR43113:SF1">
    <property type="entry name" value="1,4-DIHYDROXY-2-NAPHTHOYL-COA SYNTHASE, PEROXISOMAL"/>
    <property type="match status" value="1"/>
</dbReference>
<dbReference type="Gene3D" id="1.10.12.10">
    <property type="entry name" value="Lyase 2-enoyl-coa Hydratase, Chain A, domain 2"/>
    <property type="match status" value="1"/>
</dbReference>
<dbReference type="GO" id="GO:0009234">
    <property type="term" value="P:menaquinone biosynthetic process"/>
    <property type="evidence" value="ECO:0000318"/>
    <property type="project" value="GO_Central"/>
</dbReference>
<keyword evidence="3" id="KW-1185">Reference proteome</keyword>
<feature type="compositionally biased region" description="Polar residues" evidence="1">
    <location>
        <begin position="90"/>
        <end position="99"/>
    </location>
</feature>
<feature type="compositionally biased region" description="Basic and acidic residues" evidence="1">
    <location>
        <begin position="76"/>
        <end position="89"/>
    </location>
</feature>
<dbReference type="SUPFAM" id="SSF52096">
    <property type="entry name" value="ClpP/crotonase"/>
    <property type="match status" value="1"/>
</dbReference>
<feature type="compositionally biased region" description="Basic and acidic residues" evidence="1">
    <location>
        <begin position="43"/>
        <end position="67"/>
    </location>
</feature>
<name>A0A804QBV3_MAIZE</name>
<reference evidence="3" key="1">
    <citation type="submission" date="2015-12" db="EMBL/GenBank/DDBJ databases">
        <title>Update maize B73 reference genome by single molecule sequencing technologies.</title>
        <authorList>
            <consortium name="Maize Genome Sequencing Project"/>
            <person name="Ware D."/>
        </authorList>
    </citation>
    <scope>NUCLEOTIDE SEQUENCE [LARGE SCALE GENOMIC DNA]</scope>
    <source>
        <strain evidence="3">cv. B73</strain>
    </source>
</reference>
<dbReference type="Pfam" id="PF00378">
    <property type="entry name" value="ECH_1"/>
    <property type="match status" value="1"/>
</dbReference>
<feature type="compositionally biased region" description="Polar residues" evidence="1">
    <location>
        <begin position="24"/>
        <end position="39"/>
    </location>
</feature>
<feature type="compositionally biased region" description="Polar residues" evidence="1">
    <location>
        <begin position="1"/>
        <end position="13"/>
    </location>
</feature>